<feature type="domain" description="BioF2-like acetyltransferase" evidence="1">
    <location>
        <begin position="154"/>
        <end position="275"/>
    </location>
</feature>
<accession>A0A6H1ZF54</accession>
<sequence>MLLQVKPLSKREHKDWDALVERSPQGTIFSTSRWLKLFDRDFWIYGVYDEGDRLQGGMVFFDSETSCHSGGVITQFQGILVDNVTMKPVKLLSHTINITETIIESLEEYKHIEICNHYNLTDIRPFIWNKFKQEVRYTSVIDLSDLSAVWKNMDKDTRNQINLAEKSNLTIKINRGYTDFDRLYAQTFERKGLERTASAQLITKLFKYIDNFLYMVYKDGQPLAGVIIIWDEKRAYYILGASATNDYGASYMALWSAFSHISEFRNEIDLVGVNNPWISMFKLSFGGDIKPYYVVRR</sequence>
<dbReference type="PANTHER" id="PTHR36174:SF1">
    <property type="entry name" value="LIPID II:GLYCINE GLYCYLTRANSFERASE"/>
    <property type="match status" value="1"/>
</dbReference>
<dbReference type="InterPro" id="IPR016181">
    <property type="entry name" value="Acyl_CoA_acyltransferase"/>
</dbReference>
<dbReference type="Pfam" id="PF13480">
    <property type="entry name" value="Acetyltransf_6"/>
    <property type="match status" value="1"/>
</dbReference>
<dbReference type="Gene3D" id="3.40.630.30">
    <property type="match status" value="1"/>
</dbReference>
<dbReference type="InterPro" id="IPR038740">
    <property type="entry name" value="BioF2-like_GNAT_dom"/>
</dbReference>
<evidence type="ECO:0000313" key="2">
    <source>
        <dbReference type="EMBL" id="QJA46007.1"/>
    </source>
</evidence>
<gene>
    <name evidence="2" type="ORF">TM448A00302_0015</name>
</gene>
<name>A0A6H1ZF54_9ZZZZ</name>
<proteinExistence type="predicted"/>
<dbReference type="SUPFAM" id="SSF55729">
    <property type="entry name" value="Acyl-CoA N-acyltransferases (Nat)"/>
    <property type="match status" value="1"/>
</dbReference>
<dbReference type="AlphaFoldDB" id="A0A6H1ZF54"/>
<dbReference type="InterPro" id="IPR050644">
    <property type="entry name" value="PG_Glycine_Bridge_Synth"/>
</dbReference>
<dbReference type="PANTHER" id="PTHR36174">
    <property type="entry name" value="LIPID II:GLYCINE GLYCYLTRANSFERASE"/>
    <property type="match status" value="1"/>
</dbReference>
<evidence type="ECO:0000259" key="1">
    <source>
        <dbReference type="Pfam" id="PF13480"/>
    </source>
</evidence>
<organism evidence="2">
    <name type="scientific">viral metagenome</name>
    <dbReference type="NCBI Taxonomy" id="1070528"/>
    <lineage>
        <taxon>unclassified sequences</taxon>
        <taxon>metagenomes</taxon>
        <taxon>organismal metagenomes</taxon>
    </lineage>
</organism>
<dbReference type="EMBL" id="MT144001">
    <property type="protein sequence ID" value="QJA46007.1"/>
    <property type="molecule type" value="Genomic_DNA"/>
</dbReference>
<protein>
    <submittedName>
        <fullName evidence="2">Putative methicillin resistance protein</fullName>
    </submittedName>
</protein>
<reference evidence="2" key="1">
    <citation type="submission" date="2020-03" db="EMBL/GenBank/DDBJ databases">
        <title>The deep terrestrial virosphere.</title>
        <authorList>
            <person name="Holmfeldt K."/>
            <person name="Nilsson E."/>
            <person name="Simone D."/>
            <person name="Lopez-Fernandez M."/>
            <person name="Wu X."/>
            <person name="de Brujin I."/>
            <person name="Lundin D."/>
            <person name="Andersson A."/>
            <person name="Bertilsson S."/>
            <person name="Dopson M."/>
        </authorList>
    </citation>
    <scope>NUCLEOTIDE SEQUENCE</scope>
    <source>
        <strain evidence="2">TM448A00302</strain>
    </source>
</reference>